<reference evidence="2" key="2">
    <citation type="submission" date="2020-05" db="UniProtKB">
        <authorList>
            <consortium name="EnsemblMetazoa"/>
        </authorList>
    </citation>
    <scope>IDENTIFICATION</scope>
    <source>
        <strain evidence="2">maculatus3</strain>
    </source>
</reference>
<accession>A0A182SP82</accession>
<evidence type="ECO:0000313" key="3">
    <source>
        <dbReference type="Proteomes" id="UP000075901"/>
    </source>
</evidence>
<evidence type="ECO:0000256" key="1">
    <source>
        <dbReference type="SAM" id="MobiDB-lite"/>
    </source>
</evidence>
<sequence length="156" mass="17789">MAVGYFSGNIISRLRSLRNTIRWLTTQPWGVVVCRSMFPIYFEINFHDPGKPLADRVVQQRAPRVKRKDINNNDRNGQMVGAKSPKEQRNDAERRNDKNLMAQRAESAKTGQPVAAEFNRATMVGSQLNRMEPSSTGRTANANAQKHYPFRIDLLM</sequence>
<proteinExistence type="predicted"/>
<protein>
    <submittedName>
        <fullName evidence="2">Uncharacterized protein</fullName>
    </submittedName>
</protein>
<feature type="region of interest" description="Disordered" evidence="1">
    <location>
        <begin position="59"/>
        <end position="97"/>
    </location>
</feature>
<name>A0A182SP82_9DIPT</name>
<dbReference type="AlphaFoldDB" id="A0A182SP82"/>
<feature type="compositionally biased region" description="Basic and acidic residues" evidence="1">
    <location>
        <begin position="84"/>
        <end position="97"/>
    </location>
</feature>
<dbReference type="Proteomes" id="UP000075901">
    <property type="component" value="Unassembled WGS sequence"/>
</dbReference>
<dbReference type="EnsemblMetazoa" id="AMAM010688-RA">
    <property type="protein sequence ID" value="AMAM010688-PA"/>
    <property type="gene ID" value="AMAM010688"/>
</dbReference>
<organism evidence="2 3">
    <name type="scientific">Anopheles maculatus</name>
    <dbReference type="NCBI Taxonomy" id="74869"/>
    <lineage>
        <taxon>Eukaryota</taxon>
        <taxon>Metazoa</taxon>
        <taxon>Ecdysozoa</taxon>
        <taxon>Arthropoda</taxon>
        <taxon>Hexapoda</taxon>
        <taxon>Insecta</taxon>
        <taxon>Pterygota</taxon>
        <taxon>Neoptera</taxon>
        <taxon>Endopterygota</taxon>
        <taxon>Diptera</taxon>
        <taxon>Nematocera</taxon>
        <taxon>Culicoidea</taxon>
        <taxon>Culicidae</taxon>
        <taxon>Anophelinae</taxon>
        <taxon>Anopheles</taxon>
        <taxon>Anopheles maculatus group</taxon>
    </lineage>
</organism>
<dbReference type="VEuPathDB" id="VectorBase:AMAM010688"/>
<reference evidence="3" key="1">
    <citation type="submission" date="2013-09" db="EMBL/GenBank/DDBJ databases">
        <title>The Genome Sequence of Anopheles maculatus species B.</title>
        <authorList>
            <consortium name="The Broad Institute Genomics Platform"/>
            <person name="Neafsey D.E."/>
            <person name="Besansky N."/>
            <person name="Howell P."/>
            <person name="Walton C."/>
            <person name="Young S.K."/>
            <person name="Zeng Q."/>
            <person name="Gargeya S."/>
            <person name="Fitzgerald M."/>
            <person name="Haas B."/>
            <person name="Abouelleil A."/>
            <person name="Allen A.W."/>
            <person name="Alvarado L."/>
            <person name="Arachchi H.M."/>
            <person name="Berlin A.M."/>
            <person name="Chapman S.B."/>
            <person name="Gainer-Dewar J."/>
            <person name="Goldberg J."/>
            <person name="Griggs A."/>
            <person name="Gujja S."/>
            <person name="Hansen M."/>
            <person name="Howarth C."/>
            <person name="Imamovic A."/>
            <person name="Ireland A."/>
            <person name="Larimer J."/>
            <person name="McCowan C."/>
            <person name="Murphy C."/>
            <person name="Pearson M."/>
            <person name="Poon T.W."/>
            <person name="Priest M."/>
            <person name="Roberts A."/>
            <person name="Saif S."/>
            <person name="Shea T."/>
            <person name="Sisk P."/>
            <person name="Sykes S."/>
            <person name="Wortman J."/>
            <person name="Nusbaum C."/>
            <person name="Birren B."/>
        </authorList>
    </citation>
    <scope>NUCLEOTIDE SEQUENCE [LARGE SCALE GENOMIC DNA]</scope>
    <source>
        <strain evidence="3">maculatus3</strain>
    </source>
</reference>
<evidence type="ECO:0000313" key="2">
    <source>
        <dbReference type="EnsemblMetazoa" id="AMAM010688-PA"/>
    </source>
</evidence>
<keyword evidence="3" id="KW-1185">Reference proteome</keyword>